<dbReference type="GO" id="GO:0005975">
    <property type="term" value="P:carbohydrate metabolic process"/>
    <property type="evidence" value="ECO:0007669"/>
    <property type="project" value="InterPro"/>
</dbReference>
<reference evidence="12" key="1">
    <citation type="journal article" date="2020" name="Stud. Mycol.">
        <title>101 Dothideomycetes genomes: a test case for predicting lifestyles and emergence of pathogens.</title>
        <authorList>
            <person name="Haridas S."/>
            <person name="Albert R."/>
            <person name="Binder M."/>
            <person name="Bloem J."/>
            <person name="Labutti K."/>
            <person name="Salamov A."/>
            <person name="Andreopoulos B."/>
            <person name="Baker S."/>
            <person name="Barry K."/>
            <person name="Bills G."/>
            <person name="Bluhm B."/>
            <person name="Cannon C."/>
            <person name="Castanera R."/>
            <person name="Culley D."/>
            <person name="Daum C."/>
            <person name="Ezra D."/>
            <person name="Gonzalez J."/>
            <person name="Henrissat B."/>
            <person name="Kuo A."/>
            <person name="Liang C."/>
            <person name="Lipzen A."/>
            <person name="Lutzoni F."/>
            <person name="Magnuson J."/>
            <person name="Mondo S."/>
            <person name="Nolan M."/>
            <person name="Ohm R."/>
            <person name="Pangilinan J."/>
            <person name="Park H.-J."/>
            <person name="Ramirez L."/>
            <person name="Alfaro M."/>
            <person name="Sun H."/>
            <person name="Tritt A."/>
            <person name="Yoshinaga Y."/>
            <person name="Zwiers L.-H."/>
            <person name="Turgeon B."/>
            <person name="Goodwin S."/>
            <person name="Spatafora J."/>
            <person name="Crous P."/>
            <person name="Grigoriev I."/>
        </authorList>
    </citation>
    <scope>NUCLEOTIDE SEQUENCE</scope>
    <source>
        <strain evidence="12">CBS 379.55</strain>
    </source>
</reference>
<dbReference type="AlphaFoldDB" id="A0A6A6J416"/>
<dbReference type="CDD" id="cd11618">
    <property type="entry name" value="ChtBD1_1"/>
    <property type="match status" value="2"/>
</dbReference>
<protein>
    <submittedName>
        <fullName evidence="12">Glycoside hydrolase/deacetylase</fullName>
    </submittedName>
</protein>
<evidence type="ECO:0000259" key="11">
    <source>
        <dbReference type="PROSITE" id="PS51677"/>
    </source>
</evidence>
<dbReference type="InterPro" id="IPR002509">
    <property type="entry name" value="NODB_dom"/>
</dbReference>
<evidence type="ECO:0000256" key="8">
    <source>
        <dbReference type="PROSITE-ProRule" id="PRU00261"/>
    </source>
</evidence>
<dbReference type="PROSITE" id="PS51677">
    <property type="entry name" value="NODB"/>
    <property type="match status" value="1"/>
</dbReference>
<feature type="signal peptide" evidence="9">
    <location>
        <begin position="1"/>
        <end position="19"/>
    </location>
</feature>
<dbReference type="PANTHER" id="PTHR46471:SF4">
    <property type="entry name" value="CHITIN DEACETYLASE"/>
    <property type="match status" value="1"/>
</dbReference>
<dbReference type="Gene3D" id="3.30.60.10">
    <property type="entry name" value="Endochitinase-like"/>
    <property type="match status" value="3"/>
</dbReference>
<dbReference type="InterPro" id="IPR011330">
    <property type="entry name" value="Glyco_hydro/deAcase_b/a-brl"/>
</dbReference>
<evidence type="ECO:0000313" key="13">
    <source>
        <dbReference type="Proteomes" id="UP000800097"/>
    </source>
</evidence>
<evidence type="ECO:0000313" key="12">
    <source>
        <dbReference type="EMBL" id="KAF2271310.1"/>
    </source>
</evidence>
<keyword evidence="6" id="KW-0119">Carbohydrate metabolism</keyword>
<dbReference type="Pfam" id="PF01522">
    <property type="entry name" value="Polysacc_deac_1"/>
    <property type="match status" value="1"/>
</dbReference>
<evidence type="ECO:0000256" key="6">
    <source>
        <dbReference type="ARBA" id="ARBA00023277"/>
    </source>
</evidence>
<feature type="disulfide bond" evidence="8">
    <location>
        <begin position="461"/>
        <end position="475"/>
    </location>
</feature>
<dbReference type="OrthoDB" id="407355at2759"/>
<keyword evidence="2 8" id="KW-0147">Chitin-binding</keyword>
<dbReference type="SMART" id="SM00270">
    <property type="entry name" value="ChtBD1"/>
    <property type="match status" value="3"/>
</dbReference>
<comment type="caution">
    <text evidence="8">Lacks conserved residue(s) required for the propagation of feature annotation.</text>
</comment>
<dbReference type="CDD" id="cd10951">
    <property type="entry name" value="CE4_ClCDA_like"/>
    <property type="match status" value="1"/>
</dbReference>
<dbReference type="Pfam" id="PF00187">
    <property type="entry name" value="Chitin_bind_1"/>
    <property type="match status" value="1"/>
</dbReference>
<proteinExistence type="predicted"/>
<evidence type="ECO:0000256" key="2">
    <source>
        <dbReference type="ARBA" id="ARBA00022669"/>
    </source>
</evidence>
<feature type="disulfide bond" evidence="8">
    <location>
        <begin position="86"/>
        <end position="100"/>
    </location>
</feature>
<dbReference type="PROSITE" id="PS50941">
    <property type="entry name" value="CHIT_BIND_I_2"/>
    <property type="match status" value="3"/>
</dbReference>
<feature type="chain" id="PRO_5025641847" evidence="9">
    <location>
        <begin position="20"/>
        <end position="487"/>
    </location>
</feature>
<keyword evidence="5 12" id="KW-0378">Hydrolase</keyword>
<dbReference type="GO" id="GO:0046872">
    <property type="term" value="F:metal ion binding"/>
    <property type="evidence" value="ECO:0007669"/>
    <property type="project" value="UniProtKB-KW"/>
</dbReference>
<keyword evidence="4 9" id="KW-0732">Signal</keyword>
<name>A0A6A6J416_WESOR</name>
<organism evidence="12 13">
    <name type="scientific">Westerdykella ornata</name>
    <dbReference type="NCBI Taxonomy" id="318751"/>
    <lineage>
        <taxon>Eukaryota</taxon>
        <taxon>Fungi</taxon>
        <taxon>Dikarya</taxon>
        <taxon>Ascomycota</taxon>
        <taxon>Pezizomycotina</taxon>
        <taxon>Dothideomycetes</taxon>
        <taxon>Pleosporomycetidae</taxon>
        <taxon>Pleosporales</taxon>
        <taxon>Sporormiaceae</taxon>
        <taxon>Westerdykella</taxon>
    </lineage>
</organism>
<keyword evidence="13" id="KW-1185">Reference proteome</keyword>
<feature type="domain" description="Chitin-binding type-1" evidence="10">
    <location>
        <begin position="442"/>
        <end position="487"/>
    </location>
</feature>
<sequence>MHFRSAVVAAVALVPLANAHGVAAIPNILGLNVKDLKARDLLHNLKARAAEVKRAEERVPAEPLEPRQNTNGQCGPGFGSCAAGVCCSEGGWCGTSTDHCYSPGCQFQYGPGCFENRTPAGASTASVTRTKFGNVPYGGAGIYSCTKPGTVALTFDDGPIKDYTAHILDVFKAYNAKATFFITGANLAKGQIDTTADYTAVIKRMYAEGHQIASHTWTHLDLSKISAADRTNQMIKNEMALRNILGFFPTYMRPPYSSCDAASGCEKAMADLGYHVIYFNVDTDDYNQDSPSKIQNSKNWFRGNITAGGATPSSSDWLSIAHDIHQQTAYNLTEYMLATLTQLGYKAVTVGECLNDPVGNWYRGGTDTPPVSGMFLCPLGLKPLSTDGTCGGSNGFTCQGSTFGNCCSQYGWCGSTSGHCGAGCQSSFGTCSGTNPGSVSTDGSCGGTKGFTCQGSAFGNCCSQYGWCGNTADHCGTGCNRNFGTCT</sequence>
<keyword evidence="7" id="KW-0170">Cobalt</keyword>
<dbReference type="InterPro" id="IPR001002">
    <property type="entry name" value="Chitin-bd_1"/>
</dbReference>
<dbReference type="SUPFAM" id="SSF88713">
    <property type="entry name" value="Glycoside hydrolase/deacetylase"/>
    <property type="match status" value="1"/>
</dbReference>
<dbReference type="GeneID" id="54549341"/>
<evidence type="ECO:0000256" key="1">
    <source>
        <dbReference type="ARBA" id="ARBA00001941"/>
    </source>
</evidence>
<gene>
    <name evidence="12" type="ORF">EI97DRAFT_388176</name>
</gene>
<dbReference type="EMBL" id="ML986550">
    <property type="protein sequence ID" value="KAF2271310.1"/>
    <property type="molecule type" value="Genomic_DNA"/>
</dbReference>
<dbReference type="InterPro" id="IPR036861">
    <property type="entry name" value="Endochitinase-like_sf"/>
</dbReference>
<evidence type="ECO:0000256" key="3">
    <source>
        <dbReference type="ARBA" id="ARBA00022723"/>
    </source>
</evidence>
<dbReference type="PANTHER" id="PTHR46471">
    <property type="entry name" value="CHITIN DEACETYLASE"/>
    <property type="match status" value="1"/>
</dbReference>
<evidence type="ECO:0000256" key="4">
    <source>
        <dbReference type="ARBA" id="ARBA00022729"/>
    </source>
</evidence>
<keyword evidence="3" id="KW-0479">Metal-binding</keyword>
<dbReference type="Proteomes" id="UP000800097">
    <property type="component" value="Unassembled WGS sequence"/>
</dbReference>
<dbReference type="Gene3D" id="3.20.20.370">
    <property type="entry name" value="Glycoside hydrolase/deacetylase"/>
    <property type="match status" value="1"/>
</dbReference>
<accession>A0A6A6J416</accession>
<evidence type="ECO:0000256" key="5">
    <source>
        <dbReference type="ARBA" id="ARBA00022801"/>
    </source>
</evidence>
<feature type="domain" description="NodB homology" evidence="11">
    <location>
        <begin position="149"/>
        <end position="348"/>
    </location>
</feature>
<dbReference type="GO" id="GO:0008061">
    <property type="term" value="F:chitin binding"/>
    <property type="evidence" value="ECO:0007669"/>
    <property type="project" value="UniProtKB-UniRule"/>
</dbReference>
<dbReference type="CDD" id="cd00035">
    <property type="entry name" value="ChtBD1"/>
    <property type="match status" value="1"/>
</dbReference>
<feature type="domain" description="Chitin-binding type-1" evidence="10">
    <location>
        <begin position="387"/>
        <end position="433"/>
    </location>
</feature>
<keyword evidence="8" id="KW-1015">Disulfide bond</keyword>
<dbReference type="RefSeq" id="XP_033648849.1">
    <property type="nucleotide sequence ID" value="XM_033796166.1"/>
</dbReference>
<dbReference type="SUPFAM" id="SSF57016">
    <property type="entry name" value="Plant lectins/antimicrobial peptides"/>
    <property type="match status" value="3"/>
</dbReference>
<dbReference type="GO" id="GO:0016810">
    <property type="term" value="F:hydrolase activity, acting on carbon-nitrogen (but not peptide) bonds"/>
    <property type="evidence" value="ECO:0007669"/>
    <property type="project" value="InterPro"/>
</dbReference>
<feature type="domain" description="Chitin-binding type-1" evidence="10">
    <location>
        <begin position="71"/>
        <end position="115"/>
    </location>
</feature>
<evidence type="ECO:0000256" key="7">
    <source>
        <dbReference type="ARBA" id="ARBA00023285"/>
    </source>
</evidence>
<feature type="disulfide bond" evidence="8">
    <location>
        <begin position="406"/>
        <end position="420"/>
    </location>
</feature>
<evidence type="ECO:0000256" key="9">
    <source>
        <dbReference type="SAM" id="SignalP"/>
    </source>
</evidence>
<evidence type="ECO:0000259" key="10">
    <source>
        <dbReference type="PROSITE" id="PS50941"/>
    </source>
</evidence>
<comment type="cofactor">
    <cofactor evidence="1">
        <name>Co(2+)</name>
        <dbReference type="ChEBI" id="CHEBI:48828"/>
    </cofactor>
</comment>
<feature type="disulfide bond" evidence="8">
    <location>
        <begin position="81"/>
        <end position="93"/>
    </location>
</feature>